<name>A0A2V1IYQ8_9BACT</name>
<evidence type="ECO:0000256" key="1">
    <source>
        <dbReference type="HAMAP-Rule" id="MF_00386"/>
    </source>
</evidence>
<dbReference type="SMART" id="SM01234">
    <property type="entry name" value="Haemolytic"/>
    <property type="match status" value="1"/>
</dbReference>
<comment type="caution">
    <text evidence="2">The sequence shown here is derived from an EMBL/GenBank/DDBJ whole genome shotgun (WGS) entry which is preliminary data.</text>
</comment>
<dbReference type="Pfam" id="PF01809">
    <property type="entry name" value="YidD"/>
    <property type="match status" value="1"/>
</dbReference>
<dbReference type="EMBL" id="PUBV01000005">
    <property type="protein sequence ID" value="PWB08632.1"/>
    <property type="molecule type" value="Genomic_DNA"/>
</dbReference>
<dbReference type="HAMAP" id="MF_00386">
    <property type="entry name" value="UPF0161_YidD"/>
    <property type="match status" value="1"/>
</dbReference>
<evidence type="ECO:0000313" key="2">
    <source>
        <dbReference type="EMBL" id="PWB08632.1"/>
    </source>
</evidence>
<dbReference type="GO" id="GO:0005886">
    <property type="term" value="C:plasma membrane"/>
    <property type="evidence" value="ECO:0007669"/>
    <property type="project" value="UniProtKB-SubCell"/>
</dbReference>
<gene>
    <name evidence="2" type="ORF">C5O25_03660</name>
</gene>
<dbReference type="PANTHER" id="PTHR33383">
    <property type="entry name" value="MEMBRANE PROTEIN INSERTION EFFICIENCY FACTOR-RELATED"/>
    <property type="match status" value="1"/>
</dbReference>
<protein>
    <recommendedName>
        <fullName evidence="1">Putative membrane protein insertion efficiency factor</fullName>
    </recommendedName>
</protein>
<dbReference type="AlphaFoldDB" id="A0A2V1IYQ8"/>
<keyword evidence="3" id="KW-1185">Reference proteome</keyword>
<dbReference type="Proteomes" id="UP000244925">
    <property type="component" value="Unassembled WGS sequence"/>
</dbReference>
<keyword evidence="1" id="KW-0472">Membrane</keyword>
<sequence length="79" mass="8908">MKAMNHVNRLAVAIMLLPVYFYRACISPMLPPSCRYSPTCSQYAIEALKKHGPLRGTMLTLKRLMRCHPWGGSGYDPVP</sequence>
<dbReference type="NCBIfam" id="TIGR00278">
    <property type="entry name" value="membrane protein insertion efficiency factor YidD"/>
    <property type="match status" value="1"/>
</dbReference>
<keyword evidence="1" id="KW-1003">Cell membrane</keyword>
<evidence type="ECO:0000313" key="3">
    <source>
        <dbReference type="Proteomes" id="UP000244925"/>
    </source>
</evidence>
<accession>A0A2V1IYQ8</accession>
<proteinExistence type="inferred from homology"/>
<dbReference type="InterPro" id="IPR002696">
    <property type="entry name" value="Membr_insert_effic_factor_YidD"/>
</dbReference>
<dbReference type="PANTHER" id="PTHR33383:SF1">
    <property type="entry name" value="MEMBRANE PROTEIN INSERTION EFFICIENCY FACTOR-RELATED"/>
    <property type="match status" value="1"/>
</dbReference>
<organism evidence="2 3">
    <name type="scientific">Paramuribaculum intestinale</name>
    <dbReference type="NCBI Taxonomy" id="2094151"/>
    <lineage>
        <taxon>Bacteria</taxon>
        <taxon>Pseudomonadati</taxon>
        <taxon>Bacteroidota</taxon>
        <taxon>Bacteroidia</taxon>
        <taxon>Bacteroidales</taxon>
        <taxon>Muribaculaceae</taxon>
        <taxon>Paramuribaculum</taxon>
    </lineage>
</organism>
<reference evidence="3" key="1">
    <citation type="submission" date="2018-02" db="EMBL/GenBank/DDBJ databases">
        <authorList>
            <person name="Clavel T."/>
            <person name="Strowig T."/>
        </authorList>
    </citation>
    <scope>NUCLEOTIDE SEQUENCE [LARGE SCALE GENOMIC DNA]</scope>
    <source>
        <strain evidence="3">DSM 100764</strain>
    </source>
</reference>
<comment type="subcellular location">
    <subcellularLocation>
        <location evidence="1">Cell membrane</location>
        <topology evidence="1">Peripheral membrane protein</topology>
        <orientation evidence="1">Cytoplasmic side</orientation>
    </subcellularLocation>
</comment>
<comment type="similarity">
    <text evidence="1">Belongs to the UPF0161 family.</text>
</comment>
<comment type="function">
    <text evidence="1">Could be involved in insertion of integral membrane proteins into the membrane.</text>
</comment>